<dbReference type="Pfam" id="PF10193">
    <property type="entry name" value="Telomere_reg-2"/>
    <property type="match status" value="1"/>
</dbReference>
<dbReference type="InterPro" id="IPR038528">
    <property type="entry name" value="TEL2_C_sf"/>
</dbReference>
<protein>
    <submittedName>
        <fullName evidence="2">Telomere length regulation protein TEL2 homolog</fullName>
    </submittedName>
</protein>
<name>A0A2A6CD83_PRIPA</name>
<dbReference type="Gene3D" id="1.25.40.720">
    <property type="entry name" value="Telomere length regulation protein 2, C-terminal domain"/>
    <property type="match status" value="1"/>
</dbReference>
<gene>
    <name evidence="2" type="primary">WBGene00106147</name>
</gene>
<evidence type="ECO:0000313" key="3">
    <source>
        <dbReference type="Proteomes" id="UP000005239"/>
    </source>
</evidence>
<dbReference type="InterPro" id="IPR019337">
    <property type="entry name" value="Telomere_length_regulation_dom"/>
</dbReference>
<accession>A0A2A6CD83</accession>
<sequence length="1293" mass="149058">MASGVGKGPPCADDLPEVLDTEAGLFLRPFSQLNIIVKLPQLKTPGQSISNWDLMEKLKKAIVPIQLESIRVRESSLESVSFDAELNSRLNMHRVINGLDGLSLKVAGFVDTLKVRAAEAKCSFPTRLDWDDHYYKEGKRTGTMGRPDTIHLAMIPLNWFSSDNSLPSRSTLTRAMGRFGEVRTVDIPSCDPLRSQMSPSISGLAQKAYSFGQELLFEAYVQYAEYSGFLKAMEKLKAKKWMRRTKDGRVHYANVKVDFDRTFHLSEEKVRARELERRKIEFEKKRKEDKEKAEKEAEDEKLRQEQAEKEKRKEERELKRKIEYELERRRLERKRLLESKLAEEEKEWAKRKAIEAKRLLMYVFERIQKRSDHERCEKDARLRDELDKMPSSNLDLPIEDEDEMRTALLKQRETAMRERLKEKMRGMVNGVNLPEKENDKKKKKSRRDSPSSSDESEKRHGRNKKGSSVGYLEVNRKESIDILSCIARSSLSFSHLLSFTELKFLTDLFRCTENSSIEWKMDVFIALFESLSAINKGTSISPIIDLLSRYIRSNSISSILISSIHSIDEETHSRFLEYVSLLSRLPDTIVTISLGSRPAHECGRRLGASVAIGVKEGLQKAWKRMKDGEGKRKRMGKGEERKKIIVEGGNDLRVLSSMITKGRNMRVNEESTLINTTVSFLQSRMKSPLWDEISQALVVRGESSVLEEEHIVAVVIENCNGIDDFKRFFGHWLNRCKSVERACMVKYVVQRSLDKKRTRALVEYIDWTGGMERIKDITLRLIRILSTRMGVSAPEKDSIHRIRVLIECGRRMKERDEMEADSFWKENYPMIMQATRLHLESTDRRIRELGLIVAESVSFWMKSDNPLQFDYYDGGKGLIEELRRRARGEEDEIEINEEMEELSIKEKESKEKKLDSDDEIEEENKEENTNVEEMDSDDTDDEVYEKLQKTRNKNEMISSNYENAKVHSPPSYLREALEWIATEKEKYEKFEAGLGAIEVLFRKKAVGWNEVGISALNTFIHLENRFASQGFENTVLRCMVAIVVGQPSQLAPYLAEAIFDRNIAVKQRYLITTVLVNAAKELAGVDQSAEKTMVNPYKEYDVMKPETSKCSETLPPNWIRVVSERVRSNTRHFSIRPATNSSSGQRNKCENRFARIADRFILPLLKSKVGEHLELTGRDISLLIRILYTACELLTLAENSPSIIRITLSLTSSVESLRYHDDSSVREVVVAAYFAAATVLPEQTLALECKSWLQYCISRMNDEEEGERARKLAGQTTRIILMRLRLDESVELD</sequence>
<dbReference type="InterPro" id="IPR056852">
    <property type="entry name" value="AK17A/B"/>
</dbReference>
<dbReference type="PANTHER" id="PTHR12484">
    <property type="entry name" value="B-LYMPHOCYTE ANTIGEN-RELATED"/>
    <property type="match status" value="1"/>
</dbReference>
<accession>A0A8R1YCR2</accession>
<dbReference type="PANTHER" id="PTHR12484:SF4">
    <property type="entry name" value="A-KINASE ANCHOR PROTEIN 17A"/>
    <property type="match status" value="1"/>
</dbReference>
<organism evidence="2 3">
    <name type="scientific">Pristionchus pacificus</name>
    <name type="common">Parasitic nematode worm</name>
    <dbReference type="NCBI Taxonomy" id="54126"/>
    <lineage>
        <taxon>Eukaryota</taxon>
        <taxon>Metazoa</taxon>
        <taxon>Ecdysozoa</taxon>
        <taxon>Nematoda</taxon>
        <taxon>Chromadorea</taxon>
        <taxon>Rhabditida</taxon>
        <taxon>Rhabditina</taxon>
        <taxon>Diplogasteromorpha</taxon>
        <taxon>Diplogasteroidea</taxon>
        <taxon>Neodiplogasteridae</taxon>
        <taxon>Pristionchus</taxon>
    </lineage>
</organism>
<dbReference type="EnsemblMetazoa" id="PPA16593.1">
    <property type="protein sequence ID" value="PPA16593.1"/>
    <property type="gene ID" value="WBGene00106147"/>
</dbReference>
<evidence type="ECO:0000256" key="1">
    <source>
        <dbReference type="SAM" id="MobiDB-lite"/>
    </source>
</evidence>
<proteinExistence type="predicted"/>
<reference evidence="3" key="1">
    <citation type="journal article" date="2008" name="Nat. Genet.">
        <title>The Pristionchus pacificus genome provides a unique perspective on nematode lifestyle and parasitism.</title>
        <authorList>
            <person name="Dieterich C."/>
            <person name="Clifton S.W."/>
            <person name="Schuster L.N."/>
            <person name="Chinwalla A."/>
            <person name="Delehaunty K."/>
            <person name="Dinkelacker I."/>
            <person name="Fulton L."/>
            <person name="Fulton R."/>
            <person name="Godfrey J."/>
            <person name="Minx P."/>
            <person name="Mitreva M."/>
            <person name="Roeseler W."/>
            <person name="Tian H."/>
            <person name="Witte H."/>
            <person name="Yang S.P."/>
            <person name="Wilson R.K."/>
            <person name="Sommer R.J."/>
        </authorList>
    </citation>
    <scope>NUCLEOTIDE SEQUENCE [LARGE SCALE GENOMIC DNA]</scope>
    <source>
        <strain evidence="3">PS312</strain>
    </source>
</reference>
<dbReference type="Pfam" id="PF25015">
    <property type="entry name" value="RBD_AKAP-17A"/>
    <property type="match status" value="1"/>
</dbReference>
<feature type="region of interest" description="Disordered" evidence="1">
    <location>
        <begin position="422"/>
        <end position="468"/>
    </location>
</feature>
<keyword evidence="3" id="KW-1185">Reference proteome</keyword>
<feature type="compositionally biased region" description="Basic and acidic residues" evidence="1">
    <location>
        <begin position="902"/>
        <end position="915"/>
    </location>
</feature>
<feature type="region of interest" description="Disordered" evidence="1">
    <location>
        <begin position="286"/>
        <end position="314"/>
    </location>
</feature>
<feature type="region of interest" description="Disordered" evidence="1">
    <location>
        <begin position="894"/>
        <end position="943"/>
    </location>
</feature>
<reference evidence="2" key="2">
    <citation type="submission" date="2022-06" db="UniProtKB">
        <authorList>
            <consortium name="EnsemblMetazoa"/>
        </authorList>
    </citation>
    <scope>IDENTIFICATION</scope>
    <source>
        <strain evidence="2">PS312</strain>
    </source>
</reference>
<evidence type="ECO:0000313" key="2">
    <source>
        <dbReference type="EnsemblMetazoa" id="PPA16593.1"/>
    </source>
</evidence>
<dbReference type="Proteomes" id="UP000005239">
    <property type="component" value="Unassembled WGS sequence"/>
</dbReference>
<feature type="compositionally biased region" description="Acidic residues" evidence="1">
    <location>
        <begin position="916"/>
        <end position="943"/>
    </location>
</feature>